<evidence type="ECO:0000259" key="1">
    <source>
        <dbReference type="Pfam" id="PF21836"/>
    </source>
</evidence>
<dbReference type="Pfam" id="PF21836">
    <property type="entry name" value="DUF6895"/>
    <property type="match status" value="1"/>
</dbReference>
<dbReference type="Proteomes" id="UP000247634">
    <property type="component" value="Chromosome"/>
</dbReference>
<dbReference type="AlphaFoldDB" id="A0A2U9P4F8"/>
<dbReference type="OrthoDB" id="3685015at2"/>
<dbReference type="InterPro" id="IPR054190">
    <property type="entry name" value="DUF6895"/>
</dbReference>
<feature type="domain" description="DUF6895" evidence="1">
    <location>
        <begin position="12"/>
        <end position="297"/>
    </location>
</feature>
<accession>A0A2U9P4F8</accession>
<dbReference type="RefSeq" id="WP_110629318.1">
    <property type="nucleotide sequence ID" value="NZ_CP029788.1"/>
</dbReference>
<reference evidence="2 3" key="1">
    <citation type="submission" date="2018-06" db="EMBL/GenBank/DDBJ databases">
        <title>The complete genome sequence of a nosiheptide producer Streptomyces actuosus ATCC 25421: deducing the ability of producing a new class III lantibiotics.</title>
        <authorList>
            <person name="Liu W."/>
            <person name="Sun F."/>
            <person name="Hu Y."/>
        </authorList>
    </citation>
    <scope>NUCLEOTIDE SEQUENCE [LARGE SCALE GENOMIC DNA]</scope>
    <source>
        <strain evidence="2 3">ATCC 25421</strain>
    </source>
</reference>
<gene>
    <name evidence="2" type="ORF">DMT42_20330</name>
</gene>
<dbReference type="KEGG" id="sact:DMT42_20330"/>
<name>A0A2U9P4F8_STRAS</name>
<dbReference type="EMBL" id="CP029788">
    <property type="protein sequence ID" value="AWT44417.1"/>
    <property type="molecule type" value="Genomic_DNA"/>
</dbReference>
<organism evidence="2 3">
    <name type="scientific">Streptomyces actuosus</name>
    <dbReference type="NCBI Taxonomy" id="1885"/>
    <lineage>
        <taxon>Bacteria</taxon>
        <taxon>Bacillati</taxon>
        <taxon>Actinomycetota</taxon>
        <taxon>Actinomycetes</taxon>
        <taxon>Kitasatosporales</taxon>
        <taxon>Streptomycetaceae</taxon>
        <taxon>Streptomyces</taxon>
    </lineage>
</organism>
<evidence type="ECO:0000313" key="3">
    <source>
        <dbReference type="Proteomes" id="UP000247634"/>
    </source>
</evidence>
<evidence type="ECO:0000313" key="2">
    <source>
        <dbReference type="EMBL" id="AWT44417.1"/>
    </source>
</evidence>
<protein>
    <recommendedName>
        <fullName evidence="1">DUF6895 domain-containing protein</fullName>
    </recommendedName>
</protein>
<proteinExistence type="predicted"/>
<keyword evidence="3" id="KW-1185">Reference proteome</keyword>
<sequence>MTPDLVRDVAVTSLAWLGARRKRFVLGTEALEAAGAVNSTWKPLGELAQVCSTVLRHTDPADPLHARATDLLAFAWDQTDQGELLVRQQRREPFATYPLEVYAAFASAGLRNDAFAELASAVARARGRQLVEQVPTRRLGVLFAERHCGRDTGASVPEVVDRTWLGGLAEPWTFERLSGYALTHVVFHLTDWGRGGPGVPPHLATHLTLWLPPWLDTCLDAGHWDLTCELLAVAASVPDPPDAAPDPGTLAAAWERIAAARCPSGAIPEEEEIRAGADDEPEFTWTYHSTLMAAFAAVLQGART</sequence>